<dbReference type="AlphaFoldDB" id="A0A936TE09"/>
<keyword evidence="5 7" id="KW-1133">Transmembrane helix</keyword>
<evidence type="ECO:0000256" key="2">
    <source>
        <dbReference type="ARBA" id="ARBA00008640"/>
    </source>
</evidence>
<proteinExistence type="inferred from homology"/>
<comment type="caution">
    <text evidence="7">Lacks conserved residue(s) required for the propagation of feature annotation.</text>
</comment>
<evidence type="ECO:0000313" key="10">
    <source>
        <dbReference type="Proteomes" id="UP000727993"/>
    </source>
</evidence>
<feature type="transmembrane region" description="Helical" evidence="7">
    <location>
        <begin position="73"/>
        <end position="96"/>
    </location>
</feature>
<dbReference type="PANTHER" id="PTHR12677:SF59">
    <property type="entry name" value="GOLGI APPARATUS MEMBRANE PROTEIN TVP38-RELATED"/>
    <property type="match status" value="1"/>
</dbReference>
<name>A0A936TE09_9ACTN</name>
<dbReference type="Proteomes" id="UP000727993">
    <property type="component" value="Unassembled WGS sequence"/>
</dbReference>
<evidence type="ECO:0000256" key="4">
    <source>
        <dbReference type="ARBA" id="ARBA00022692"/>
    </source>
</evidence>
<comment type="caution">
    <text evidence="9">The sequence shown here is derived from an EMBL/GenBank/DDBJ whole genome shotgun (WGS) entry which is preliminary data.</text>
</comment>
<dbReference type="PANTHER" id="PTHR12677">
    <property type="entry name" value="GOLGI APPARATUS MEMBRANE PROTEIN TVP38-RELATED"/>
    <property type="match status" value="1"/>
</dbReference>
<reference evidence="9 10" key="1">
    <citation type="submission" date="2020-10" db="EMBL/GenBank/DDBJ databases">
        <title>Connecting structure to function with the recovery of over 1000 high-quality activated sludge metagenome-assembled genomes encoding full-length rRNA genes using long-read sequencing.</title>
        <authorList>
            <person name="Singleton C.M."/>
            <person name="Petriglieri F."/>
            <person name="Kristensen J.M."/>
            <person name="Kirkegaard R.H."/>
            <person name="Michaelsen T.Y."/>
            <person name="Andersen M.H."/>
            <person name="Karst S.M."/>
            <person name="Dueholm M.S."/>
            <person name="Nielsen P.H."/>
            <person name="Albertsen M."/>
        </authorList>
    </citation>
    <scope>NUCLEOTIDE SEQUENCE [LARGE SCALE GENOMIC DNA]</scope>
    <source>
        <strain evidence="9">Lyne_18-Q3-R50-59_MAXAC.006</strain>
    </source>
</reference>
<evidence type="ECO:0000256" key="6">
    <source>
        <dbReference type="ARBA" id="ARBA00023136"/>
    </source>
</evidence>
<keyword evidence="4 7" id="KW-0812">Transmembrane</keyword>
<comment type="similarity">
    <text evidence="2 7">Belongs to the TVP38/TMEM64 family.</text>
</comment>
<evidence type="ECO:0000313" key="9">
    <source>
        <dbReference type="EMBL" id="MBK9296592.1"/>
    </source>
</evidence>
<evidence type="ECO:0000256" key="3">
    <source>
        <dbReference type="ARBA" id="ARBA00022475"/>
    </source>
</evidence>
<comment type="subcellular location">
    <subcellularLocation>
        <location evidence="1 7">Cell membrane</location>
        <topology evidence="1 7">Multi-pass membrane protein</topology>
    </subcellularLocation>
</comment>
<dbReference type="GO" id="GO:0005886">
    <property type="term" value="C:plasma membrane"/>
    <property type="evidence" value="ECO:0007669"/>
    <property type="project" value="UniProtKB-SubCell"/>
</dbReference>
<feature type="domain" description="VTT" evidence="8">
    <location>
        <begin position="62"/>
        <end position="176"/>
    </location>
</feature>
<protein>
    <recommendedName>
        <fullName evidence="7">TVP38/TMEM64 family membrane protein</fullName>
    </recommendedName>
</protein>
<evidence type="ECO:0000259" key="8">
    <source>
        <dbReference type="Pfam" id="PF09335"/>
    </source>
</evidence>
<sequence length="227" mass="23548">MRHRLVALGAWVVLIVAAQVAIQRSGKGTVEALSDAVEVARGAWWALPAYLAAYAARSLVMFPAVLLTVAAGVLFGAWLGVPIALLGAVISAAISYEIARTIGPTEATLNRPTVSPWTRRIQHAGFVTVLSMRLVMLPFDPVNLLAGGLRIPRRAFLAGTALGLIPGLTAFVLAGASVGRVDAGLGDLSVPLLVAAVTMYAFSVALAIVLARRQAPPAKGRAAEAGR</sequence>
<dbReference type="Pfam" id="PF09335">
    <property type="entry name" value="VTT_dom"/>
    <property type="match status" value="1"/>
</dbReference>
<dbReference type="InterPro" id="IPR032816">
    <property type="entry name" value="VTT_dom"/>
</dbReference>
<evidence type="ECO:0000256" key="5">
    <source>
        <dbReference type="ARBA" id="ARBA00022989"/>
    </source>
</evidence>
<organism evidence="9 10">
    <name type="scientific">Candidatus Neomicrothrix subdominans</name>
    <dbReference type="NCBI Taxonomy" id="2954438"/>
    <lineage>
        <taxon>Bacteria</taxon>
        <taxon>Bacillati</taxon>
        <taxon>Actinomycetota</taxon>
        <taxon>Acidimicrobiia</taxon>
        <taxon>Acidimicrobiales</taxon>
        <taxon>Microthrixaceae</taxon>
        <taxon>Candidatus Neomicrothrix</taxon>
    </lineage>
</organism>
<dbReference type="EMBL" id="JADJZA010000003">
    <property type="protein sequence ID" value="MBK9296592.1"/>
    <property type="molecule type" value="Genomic_DNA"/>
</dbReference>
<gene>
    <name evidence="9" type="ORF">IPN02_07045</name>
</gene>
<dbReference type="InterPro" id="IPR015414">
    <property type="entry name" value="TMEM64"/>
</dbReference>
<keyword evidence="6 7" id="KW-0472">Membrane</keyword>
<feature type="transmembrane region" description="Helical" evidence="7">
    <location>
        <begin position="155"/>
        <end position="176"/>
    </location>
</feature>
<keyword evidence="3 7" id="KW-1003">Cell membrane</keyword>
<evidence type="ECO:0000256" key="1">
    <source>
        <dbReference type="ARBA" id="ARBA00004651"/>
    </source>
</evidence>
<accession>A0A936TE09</accession>
<evidence type="ECO:0000256" key="7">
    <source>
        <dbReference type="RuleBase" id="RU366058"/>
    </source>
</evidence>
<feature type="transmembrane region" description="Helical" evidence="7">
    <location>
        <begin position="188"/>
        <end position="211"/>
    </location>
</feature>